<dbReference type="InterPro" id="IPR024520">
    <property type="entry name" value="DUF3558"/>
</dbReference>
<evidence type="ECO:0000256" key="1">
    <source>
        <dbReference type="SAM" id="SignalP"/>
    </source>
</evidence>
<dbReference type="Proteomes" id="UP001227101">
    <property type="component" value="Chromosome"/>
</dbReference>
<dbReference type="Pfam" id="PF12079">
    <property type="entry name" value="DUF3558"/>
    <property type="match status" value="1"/>
</dbReference>
<keyword evidence="1" id="KW-0732">Signal</keyword>
<sequence length="181" mass="19135">MKWTTAVVTLIAAALLSSCDNSGNEQAAPASAEPLRPASLREADPCSFLPESSTAPYGLHPGLLHKGEVVRSCMWPAETFSVGVYINWDPQVLVNFSQAYPLPAGEAVIDGVAVFLQKSNTIPACGMAFPAERGTVIEVVSGDRPPATADHACDRVKKVGTEVIRRMRGQGVLDKAFTAPG</sequence>
<gene>
    <name evidence="2" type="ORF">QP939_26250</name>
</gene>
<accession>A0ABY8Y1J2</accession>
<protein>
    <submittedName>
        <fullName evidence="2">DUF3558 family protein</fullName>
    </submittedName>
</protein>
<dbReference type="RefSeq" id="WP_285459551.1">
    <property type="nucleotide sequence ID" value="NZ_CP127173.1"/>
</dbReference>
<feature type="chain" id="PRO_5046055489" evidence="1">
    <location>
        <begin position="28"/>
        <end position="181"/>
    </location>
</feature>
<evidence type="ECO:0000313" key="2">
    <source>
        <dbReference type="EMBL" id="WIV61860.1"/>
    </source>
</evidence>
<dbReference type="PROSITE" id="PS51257">
    <property type="entry name" value="PROKAR_LIPOPROTEIN"/>
    <property type="match status" value="1"/>
</dbReference>
<organism evidence="2 3">
    <name type="scientific">Amycolatopsis nalaikhensis</name>
    <dbReference type="NCBI Taxonomy" id="715472"/>
    <lineage>
        <taxon>Bacteria</taxon>
        <taxon>Bacillati</taxon>
        <taxon>Actinomycetota</taxon>
        <taxon>Actinomycetes</taxon>
        <taxon>Pseudonocardiales</taxon>
        <taxon>Pseudonocardiaceae</taxon>
        <taxon>Amycolatopsis</taxon>
    </lineage>
</organism>
<evidence type="ECO:0000313" key="3">
    <source>
        <dbReference type="Proteomes" id="UP001227101"/>
    </source>
</evidence>
<feature type="signal peptide" evidence="1">
    <location>
        <begin position="1"/>
        <end position="27"/>
    </location>
</feature>
<proteinExistence type="predicted"/>
<name>A0ABY8Y1J2_9PSEU</name>
<dbReference type="EMBL" id="CP127173">
    <property type="protein sequence ID" value="WIV61860.1"/>
    <property type="molecule type" value="Genomic_DNA"/>
</dbReference>
<reference evidence="2 3" key="1">
    <citation type="submission" date="2023-06" db="EMBL/GenBank/DDBJ databases">
        <authorList>
            <person name="Oyuntsetseg B."/>
            <person name="Kim S.B."/>
        </authorList>
    </citation>
    <scope>NUCLEOTIDE SEQUENCE [LARGE SCALE GENOMIC DNA]</scope>
    <source>
        <strain evidence="2 3">2-2</strain>
    </source>
</reference>
<keyword evidence="3" id="KW-1185">Reference proteome</keyword>